<dbReference type="Pfam" id="PF05144">
    <property type="entry name" value="Phage_CRI"/>
    <property type="match status" value="1"/>
</dbReference>
<evidence type="ECO:0000259" key="1">
    <source>
        <dbReference type="Pfam" id="PF05144"/>
    </source>
</evidence>
<dbReference type="EMBL" id="CP140152">
    <property type="protein sequence ID" value="WQH05437.1"/>
    <property type="molecule type" value="Genomic_DNA"/>
</dbReference>
<dbReference type="GeneID" id="43164736"/>
<name>A0ABZ0Y203_9BURK</name>
<keyword evidence="3" id="KW-1185">Reference proteome</keyword>
<gene>
    <name evidence="2" type="ORF">SR858_03605</name>
</gene>
<dbReference type="Proteomes" id="UP001326110">
    <property type="component" value="Chromosome"/>
</dbReference>
<reference evidence="2 3" key="1">
    <citation type="submission" date="2023-11" db="EMBL/GenBank/DDBJ databases">
        <title>MicrobeMod: A computational toolkit for identifying prokaryotic methylation and restriction-modification with nanopore sequencing.</title>
        <authorList>
            <person name="Crits-Christoph A."/>
            <person name="Kang S.C."/>
            <person name="Lee H."/>
            <person name="Ostrov N."/>
        </authorList>
    </citation>
    <scope>NUCLEOTIDE SEQUENCE [LARGE SCALE GENOMIC DNA]</scope>
    <source>
        <strain evidence="2 3">ATCC 25935</strain>
    </source>
</reference>
<organism evidence="2 3">
    <name type="scientific">Duganella zoogloeoides</name>
    <dbReference type="NCBI Taxonomy" id="75659"/>
    <lineage>
        <taxon>Bacteria</taxon>
        <taxon>Pseudomonadati</taxon>
        <taxon>Pseudomonadota</taxon>
        <taxon>Betaproteobacteria</taxon>
        <taxon>Burkholderiales</taxon>
        <taxon>Oxalobacteraceae</taxon>
        <taxon>Telluria group</taxon>
        <taxon>Duganella</taxon>
    </lineage>
</organism>
<accession>A0ABZ0Y203</accession>
<feature type="domain" description="Replication-associated protein G2P N-terminal" evidence="1">
    <location>
        <begin position="16"/>
        <end position="237"/>
    </location>
</feature>
<dbReference type="InterPro" id="IPR022686">
    <property type="entry name" value="G2P_N"/>
</dbReference>
<proteinExistence type="predicted"/>
<sequence>MTKDNEGLQHMTDCVMIDTMGLRVDGVSGVKLPKKFAQVSDDPAVVHNSSWAKGNLKSESGKYMPLRVRSVKSGSKLLVEGSNSMQYLDHNIVSSNNAVMTAFSMLDAVRRQYPLEFGYLQQPMVFRQGELVEVTRIDTPAMLKIPDGLDAGAVLNGLAFAALRAGVVCSIFPGESVYFDQHSQLASMKAYLKALELKQKKREHRLAASENTDALIYLAENTLRFEAVYRLKHLSRHFGGKPVTPSMLSPKTLACMFLNLLEGYDLKGLMSRWLSKEELYAVRMPYRSTVELWQHGVDLKKVFKGDEKLLASHRRVLKKEYSIDIFLPSPRAIEVPVELGEILRAENFVPVPAAIKADPSLFYTRDMQAEWLARTRELGQRGISSLYVDPYHYDQDVDEDEDGGHHD</sequence>
<dbReference type="RefSeq" id="WP_019923102.1">
    <property type="nucleotide sequence ID" value="NZ_CP140152.1"/>
</dbReference>
<evidence type="ECO:0000313" key="2">
    <source>
        <dbReference type="EMBL" id="WQH05437.1"/>
    </source>
</evidence>
<protein>
    <submittedName>
        <fullName evidence="2">Phage/plasmid replication protein</fullName>
    </submittedName>
</protein>
<evidence type="ECO:0000313" key="3">
    <source>
        <dbReference type="Proteomes" id="UP001326110"/>
    </source>
</evidence>